<dbReference type="Pfam" id="PF00175">
    <property type="entry name" value="NAD_binding_1"/>
    <property type="match status" value="1"/>
</dbReference>
<accession>A0A3N1KJ27</accession>
<organism evidence="9 10">
    <name type="scientific">Stella humosa</name>
    <dbReference type="NCBI Taxonomy" id="94"/>
    <lineage>
        <taxon>Bacteria</taxon>
        <taxon>Pseudomonadati</taxon>
        <taxon>Pseudomonadota</taxon>
        <taxon>Alphaproteobacteria</taxon>
        <taxon>Rhodospirillales</taxon>
        <taxon>Stellaceae</taxon>
        <taxon>Stella</taxon>
    </lineage>
</organism>
<protein>
    <submittedName>
        <fullName evidence="9">Ferredoxin-NADP reductase</fullName>
    </submittedName>
</protein>
<dbReference type="Gene3D" id="3.10.20.30">
    <property type="match status" value="1"/>
</dbReference>
<keyword evidence="1" id="KW-0285">Flavoprotein</keyword>
<feature type="region of interest" description="Disordered" evidence="6">
    <location>
        <begin position="868"/>
        <end position="894"/>
    </location>
</feature>
<dbReference type="InterPro" id="IPR017927">
    <property type="entry name" value="FAD-bd_FR_type"/>
</dbReference>
<evidence type="ECO:0000256" key="1">
    <source>
        <dbReference type="ARBA" id="ARBA00022630"/>
    </source>
</evidence>
<dbReference type="InterPro" id="IPR017938">
    <property type="entry name" value="Riboflavin_synthase-like_b-brl"/>
</dbReference>
<dbReference type="SUPFAM" id="SSF51905">
    <property type="entry name" value="FAD/NAD(P)-binding domain"/>
    <property type="match status" value="1"/>
</dbReference>
<dbReference type="InterPro" id="IPR036010">
    <property type="entry name" value="2Fe-2S_ferredoxin-like_sf"/>
</dbReference>
<dbReference type="Gene3D" id="3.40.50.80">
    <property type="entry name" value="Nucleotide-binding domain of ferredoxin-NADP reductase (FNR) module"/>
    <property type="match status" value="1"/>
</dbReference>
<dbReference type="AlphaFoldDB" id="A0A3N1KJ27"/>
<dbReference type="PROSITE" id="PS51085">
    <property type="entry name" value="2FE2S_FER_2"/>
    <property type="match status" value="1"/>
</dbReference>
<evidence type="ECO:0000259" key="8">
    <source>
        <dbReference type="PROSITE" id="PS51384"/>
    </source>
</evidence>
<dbReference type="InterPro" id="IPR052206">
    <property type="entry name" value="Retinol_saturase"/>
</dbReference>
<dbReference type="SUPFAM" id="SSF63380">
    <property type="entry name" value="Riboflavin synthase domain-like"/>
    <property type="match status" value="1"/>
</dbReference>
<evidence type="ECO:0000256" key="5">
    <source>
        <dbReference type="ARBA" id="ARBA00023027"/>
    </source>
</evidence>
<feature type="domain" description="FAD-binding FR-type" evidence="8">
    <location>
        <begin position="523"/>
        <end position="628"/>
    </location>
</feature>
<dbReference type="PRINTS" id="PR00410">
    <property type="entry name" value="PHEHYDRXLASE"/>
</dbReference>
<evidence type="ECO:0000256" key="3">
    <source>
        <dbReference type="ARBA" id="ARBA00022827"/>
    </source>
</evidence>
<dbReference type="PANTHER" id="PTHR46091">
    <property type="entry name" value="BLR7054 PROTEIN"/>
    <property type="match status" value="1"/>
</dbReference>
<dbReference type="Gene3D" id="3.50.50.60">
    <property type="entry name" value="FAD/NAD(P)-binding domain"/>
    <property type="match status" value="2"/>
</dbReference>
<dbReference type="InterPro" id="IPR008333">
    <property type="entry name" value="Cbr1-like_FAD-bd_dom"/>
</dbReference>
<dbReference type="InterPro" id="IPR039261">
    <property type="entry name" value="FNR_nucleotide-bd"/>
</dbReference>
<keyword evidence="4" id="KW-0521">NADP</keyword>
<reference evidence="9 10" key="1">
    <citation type="submission" date="2018-11" db="EMBL/GenBank/DDBJ databases">
        <title>Genomic Encyclopedia of Type Strains, Phase IV (KMG-IV): sequencing the most valuable type-strain genomes for metagenomic binning, comparative biology and taxonomic classification.</title>
        <authorList>
            <person name="Goeker M."/>
        </authorList>
    </citation>
    <scope>NUCLEOTIDE SEQUENCE [LARGE SCALE GENOMIC DNA]</scope>
    <source>
        <strain evidence="9 10">DSM 5900</strain>
    </source>
</reference>
<gene>
    <name evidence="9" type="ORF">EDC65_5481</name>
</gene>
<evidence type="ECO:0000256" key="4">
    <source>
        <dbReference type="ARBA" id="ARBA00022857"/>
    </source>
</evidence>
<dbReference type="InterPro" id="IPR036188">
    <property type="entry name" value="FAD/NAD-bd_sf"/>
</dbReference>
<dbReference type="SUPFAM" id="SSF52343">
    <property type="entry name" value="Ferredoxin reductase-like, C-terminal NADP-linked domain"/>
    <property type="match status" value="1"/>
</dbReference>
<dbReference type="Pfam" id="PF13450">
    <property type="entry name" value="NAD_binding_8"/>
    <property type="match status" value="1"/>
</dbReference>
<dbReference type="PROSITE" id="PS51384">
    <property type="entry name" value="FAD_FR"/>
    <property type="match status" value="1"/>
</dbReference>
<feature type="compositionally biased region" description="Polar residues" evidence="6">
    <location>
        <begin position="883"/>
        <end position="894"/>
    </location>
</feature>
<dbReference type="Proteomes" id="UP000278222">
    <property type="component" value="Unassembled WGS sequence"/>
</dbReference>
<evidence type="ECO:0000256" key="6">
    <source>
        <dbReference type="SAM" id="MobiDB-lite"/>
    </source>
</evidence>
<keyword evidence="2" id="KW-0732">Signal</keyword>
<dbReference type="InterPro" id="IPR001041">
    <property type="entry name" value="2Fe-2S_ferredoxin-type"/>
</dbReference>
<dbReference type="CDD" id="cd00207">
    <property type="entry name" value="fer2"/>
    <property type="match status" value="1"/>
</dbReference>
<dbReference type="Gene3D" id="2.40.30.10">
    <property type="entry name" value="Translation factors"/>
    <property type="match status" value="1"/>
</dbReference>
<dbReference type="PANTHER" id="PTHR46091:SF3">
    <property type="entry name" value="AMINE OXIDASE DOMAIN-CONTAINING PROTEIN"/>
    <property type="match status" value="1"/>
</dbReference>
<keyword evidence="10" id="KW-1185">Reference proteome</keyword>
<dbReference type="GO" id="GO:0051536">
    <property type="term" value="F:iron-sulfur cluster binding"/>
    <property type="evidence" value="ECO:0007669"/>
    <property type="project" value="InterPro"/>
</dbReference>
<evidence type="ECO:0000256" key="2">
    <source>
        <dbReference type="ARBA" id="ARBA00022729"/>
    </source>
</evidence>
<keyword evidence="3" id="KW-0274">FAD</keyword>
<dbReference type="InterPro" id="IPR001433">
    <property type="entry name" value="OxRdtase_FAD/NAD-bd"/>
</dbReference>
<evidence type="ECO:0000313" key="10">
    <source>
        <dbReference type="Proteomes" id="UP000278222"/>
    </source>
</evidence>
<evidence type="ECO:0000259" key="7">
    <source>
        <dbReference type="PROSITE" id="PS51085"/>
    </source>
</evidence>
<dbReference type="RefSeq" id="WP_170216765.1">
    <property type="nucleotide sequence ID" value="NZ_AP019700.1"/>
</dbReference>
<comment type="caution">
    <text evidence="9">The sequence shown here is derived from an EMBL/GenBank/DDBJ whole genome shotgun (WGS) entry which is preliminary data.</text>
</comment>
<dbReference type="Pfam" id="PF00970">
    <property type="entry name" value="FAD_binding_6"/>
    <property type="match status" value="1"/>
</dbReference>
<dbReference type="EMBL" id="RJKX01000020">
    <property type="protein sequence ID" value="ROP80831.1"/>
    <property type="molecule type" value="Genomic_DNA"/>
</dbReference>
<dbReference type="Pfam" id="PF00111">
    <property type="entry name" value="Fer2"/>
    <property type="match status" value="1"/>
</dbReference>
<keyword evidence="5" id="KW-0520">NAD</keyword>
<feature type="domain" description="2Fe-2S ferredoxin-type" evidence="7">
    <location>
        <begin position="788"/>
        <end position="875"/>
    </location>
</feature>
<evidence type="ECO:0000313" key="9">
    <source>
        <dbReference type="EMBL" id="ROP80831.1"/>
    </source>
</evidence>
<dbReference type="InterPro" id="IPR012675">
    <property type="entry name" value="Beta-grasp_dom_sf"/>
</dbReference>
<dbReference type="SUPFAM" id="SSF54292">
    <property type="entry name" value="2Fe-2S ferredoxin-like"/>
    <property type="match status" value="1"/>
</dbReference>
<sequence length="894" mass="96026">MALIPDERVDVVVIGSGMGGMTAARLLAEFGGKRVLMLEQHYTPGGMTHEFTREGRYHFGTGVHYLTAGPGPILNYLTDGRVQFHRLPDDFDVLHFPGFEFAVPASEAAFRARLKARFPHEADAVDRFFAAARKAARGLTARNLVSSAAPAIRAAGLPVIELLYPDTFRTIADVAARHFRDPALRAIVSARWGLFGPPPATSSFGGHAMIALQAFMGGATHPVGGPKALGRAILDGLERFGVVVRPRQRVHEITVEAGRATGVGVEDRATGSRYRVSAPCIVSAVGARNTASLLGPDHGASWERELAKLPKEVATILLFVGLDRSPARLGLDGANHWFMPDIDDDQGISRPLGEGILFVSFSSMNNPSARWHTVEVMQFVDPAIFRPWLGTEQGARPEDYSALKAQVTTRLIDRLDRQWPGFRAGVAFAELATPLSFMTYQNSVDGAFYGLATSAARLRSPIARCRTDVKGLYLSGQDAWGPGIEAAPWGGIMAANAALSWRQAGRMWRAIRSPPAPADPSAPWRGHMRVSQVEPLTPSARRIRFEPLRGGELPFRFRAGQYVKLELPIAGDMVERAYSISSAPGERHFFEITVKREEHGLGSTFLHRELAAGEALRLNAPLGDFTLDLQRDLGSGHLLLIAGGVGITPIVSMLAAAAHAGHRGRITLLASFRSEAEILFAEEIGAFAKRLPGLDAAIFVTAPEAAWQGPRARIDREALRPHVRDVVRVHLCGPAAMMQATIGALTELGVPRDAIHTEAFVSSRSRTTRIETAQVIALAAAAAGIDDFRIRLRGGADFACRPGQTILAAANAAHVPFGQSCGEGACGRCRARVLSGPFVTDGQALFSAEEIAAGHVLACQTLPKGDLQIAAPGAPDDADQRSPDASPSRTARRP</sequence>
<name>A0A3N1KJ27_9PROT</name>
<proteinExistence type="predicted"/>
<dbReference type="GO" id="GO:0016491">
    <property type="term" value="F:oxidoreductase activity"/>
    <property type="evidence" value="ECO:0007669"/>
    <property type="project" value="InterPro"/>
</dbReference>